<sequence length="490" mass="55110">KNLNPRIEGWHERFFYVRDPIISAKYPQLLSEQNKLYLKSFKDKLPPNIEENAMFQRLSRYPISVHVFPDPILFLAGLKPSWEHGQQRPTIMASRKEMDFKNYIFTKDDDDLAFLPKEPSSGFSIGSLSASVNIELPKDVKEPEVQPVEVTTNSGESLNAGVFIVHPGSIAAKLASSSSSSHAVRAKTSASKDDSPFLSIYDDDEGFPGCFKLKDANAYHLKISAITLLAWKDHLDNQMDLELLDLHDRCYAWERSREEECEGLRVKCEDDMAEFDQNLVRGVTFPDPILFLAGLKPSWEHGQQRPMIMASRKEMDFKNYIFTKDDDDLAFLPKEPSSGFSIGSLSASVNIELPKDVKEPEVQPVEVTTNSGESLNAGVFIVHPGSIAARIKERKYKTKGGSSRPPVKRKLASSSSSSHAVRAKTSASKDDSPFLSIYDDDEGFPGCFKLKDANAYHLKISAITLLAWKDHLDNQMDLELLDLHDRCYAW</sequence>
<gene>
    <name evidence="2" type="ORF">Tci_692829</name>
</gene>
<name>A0A699L0X1_TANCI</name>
<feature type="non-terminal residue" evidence="2">
    <location>
        <position position="1"/>
    </location>
</feature>
<evidence type="ECO:0000256" key="1">
    <source>
        <dbReference type="SAM" id="MobiDB-lite"/>
    </source>
</evidence>
<organism evidence="2">
    <name type="scientific">Tanacetum cinerariifolium</name>
    <name type="common">Dalmatian daisy</name>
    <name type="synonym">Chrysanthemum cinerariifolium</name>
    <dbReference type="NCBI Taxonomy" id="118510"/>
    <lineage>
        <taxon>Eukaryota</taxon>
        <taxon>Viridiplantae</taxon>
        <taxon>Streptophyta</taxon>
        <taxon>Embryophyta</taxon>
        <taxon>Tracheophyta</taxon>
        <taxon>Spermatophyta</taxon>
        <taxon>Magnoliopsida</taxon>
        <taxon>eudicotyledons</taxon>
        <taxon>Gunneridae</taxon>
        <taxon>Pentapetalae</taxon>
        <taxon>asterids</taxon>
        <taxon>campanulids</taxon>
        <taxon>Asterales</taxon>
        <taxon>Asteraceae</taxon>
        <taxon>Asteroideae</taxon>
        <taxon>Anthemideae</taxon>
        <taxon>Anthemidinae</taxon>
        <taxon>Tanacetum</taxon>
    </lineage>
</organism>
<proteinExistence type="predicted"/>
<protein>
    <submittedName>
        <fullName evidence="2">Uncharacterized protein</fullName>
    </submittedName>
</protein>
<accession>A0A699L0X1</accession>
<evidence type="ECO:0000313" key="2">
    <source>
        <dbReference type="EMBL" id="GFB20858.1"/>
    </source>
</evidence>
<feature type="region of interest" description="Disordered" evidence="1">
    <location>
        <begin position="394"/>
        <end position="425"/>
    </location>
</feature>
<reference evidence="2" key="1">
    <citation type="journal article" date="2019" name="Sci. Rep.">
        <title>Draft genome of Tanacetum cinerariifolium, the natural source of mosquito coil.</title>
        <authorList>
            <person name="Yamashiro T."/>
            <person name="Shiraishi A."/>
            <person name="Satake H."/>
            <person name="Nakayama K."/>
        </authorList>
    </citation>
    <scope>NUCLEOTIDE SEQUENCE</scope>
</reference>
<comment type="caution">
    <text evidence="2">The sequence shown here is derived from an EMBL/GenBank/DDBJ whole genome shotgun (WGS) entry which is preliminary data.</text>
</comment>
<dbReference type="AlphaFoldDB" id="A0A699L0X1"/>
<dbReference type="EMBL" id="BKCJ010575797">
    <property type="protein sequence ID" value="GFB20858.1"/>
    <property type="molecule type" value="Genomic_DNA"/>
</dbReference>